<name>A0A8H2M711_9FIRM</name>
<dbReference type="InterPro" id="IPR036866">
    <property type="entry name" value="RibonucZ/Hydroxyglut_hydro"/>
</dbReference>
<dbReference type="AlphaFoldDB" id="A0A8H2M711"/>
<comment type="cofactor">
    <cofactor evidence="1">
        <name>Zn(2+)</name>
        <dbReference type="ChEBI" id="CHEBI:29105"/>
    </cofactor>
</comment>
<dbReference type="Proteomes" id="UP000377798">
    <property type="component" value="Unassembled WGS sequence"/>
</dbReference>
<dbReference type="GO" id="GO:0046872">
    <property type="term" value="F:metal ion binding"/>
    <property type="evidence" value="ECO:0007669"/>
    <property type="project" value="UniProtKB-KW"/>
</dbReference>
<protein>
    <submittedName>
        <fullName evidence="6">Hydroxyacylglutathione hydrolase</fullName>
    </submittedName>
</protein>
<organism evidence="6 7">
    <name type="scientific">Urinicoccus massiliensis</name>
    <dbReference type="NCBI Taxonomy" id="1723382"/>
    <lineage>
        <taxon>Bacteria</taxon>
        <taxon>Bacillati</taxon>
        <taxon>Bacillota</taxon>
        <taxon>Tissierellia</taxon>
        <taxon>Tissierellales</taxon>
        <taxon>Peptoniphilaceae</taxon>
        <taxon>Urinicoccus</taxon>
    </lineage>
</organism>
<sequence>MKIETLVLGLYETNCYIVYNEDKEAFIIDPATNADKIKESLDSHNLDLKFMVLTHAHGDHIGALAELMEAYPVPVYLHKNELTTLYDQRMSLSSLMNTNIPEKSSQLVPVEDGQEITFGQETIRFIHCPGHTPGGMSIYIKPYLFTGDTLFYGSIGRTDFPGGNYPEIIASCHKLISYPSDTIILPGHGPRSLVSQEKMMNPFLA</sequence>
<keyword evidence="2" id="KW-0479">Metal-binding</keyword>
<evidence type="ECO:0000256" key="3">
    <source>
        <dbReference type="ARBA" id="ARBA00022801"/>
    </source>
</evidence>
<keyword evidence="7" id="KW-1185">Reference proteome</keyword>
<evidence type="ECO:0000313" key="6">
    <source>
        <dbReference type="EMBL" id="VFB16327.1"/>
    </source>
</evidence>
<keyword evidence="4" id="KW-0862">Zinc</keyword>
<dbReference type="RefSeq" id="WP_165478612.1">
    <property type="nucleotide sequence ID" value="NZ_CAACYI010000001.1"/>
</dbReference>
<gene>
    <name evidence="6" type="ORF">NCTC13150_00849</name>
</gene>
<accession>A0A8H2M711</accession>
<dbReference type="EMBL" id="CAACYI010000001">
    <property type="protein sequence ID" value="VFB16327.1"/>
    <property type="molecule type" value="Genomic_DNA"/>
</dbReference>
<dbReference type="SUPFAM" id="SSF56281">
    <property type="entry name" value="Metallo-hydrolase/oxidoreductase"/>
    <property type="match status" value="1"/>
</dbReference>
<evidence type="ECO:0000313" key="7">
    <source>
        <dbReference type="Proteomes" id="UP000377798"/>
    </source>
</evidence>
<comment type="caution">
    <text evidence="6">The sequence shown here is derived from an EMBL/GenBank/DDBJ whole genome shotgun (WGS) entry which is preliminary data.</text>
</comment>
<dbReference type="InterPro" id="IPR001279">
    <property type="entry name" value="Metallo-B-lactamas"/>
</dbReference>
<proteinExistence type="predicted"/>
<dbReference type="Pfam" id="PF00753">
    <property type="entry name" value="Lactamase_B"/>
    <property type="match status" value="1"/>
</dbReference>
<dbReference type="InterPro" id="IPR051453">
    <property type="entry name" value="MBL_Glyoxalase_II"/>
</dbReference>
<dbReference type="SMART" id="SM00849">
    <property type="entry name" value="Lactamase_B"/>
    <property type="match status" value="1"/>
</dbReference>
<evidence type="ECO:0000259" key="5">
    <source>
        <dbReference type="SMART" id="SM00849"/>
    </source>
</evidence>
<evidence type="ECO:0000256" key="4">
    <source>
        <dbReference type="ARBA" id="ARBA00022833"/>
    </source>
</evidence>
<dbReference type="GO" id="GO:0016787">
    <property type="term" value="F:hydrolase activity"/>
    <property type="evidence" value="ECO:0007669"/>
    <property type="project" value="UniProtKB-KW"/>
</dbReference>
<evidence type="ECO:0000256" key="2">
    <source>
        <dbReference type="ARBA" id="ARBA00022723"/>
    </source>
</evidence>
<dbReference type="PANTHER" id="PTHR46233">
    <property type="entry name" value="HYDROXYACYLGLUTATHIONE HYDROLASE GLOC"/>
    <property type="match status" value="1"/>
</dbReference>
<feature type="domain" description="Metallo-beta-lactamase" evidence="5">
    <location>
        <begin position="12"/>
        <end position="188"/>
    </location>
</feature>
<evidence type="ECO:0000256" key="1">
    <source>
        <dbReference type="ARBA" id="ARBA00001947"/>
    </source>
</evidence>
<dbReference type="CDD" id="cd06262">
    <property type="entry name" value="metallo-hydrolase-like_MBL-fold"/>
    <property type="match status" value="1"/>
</dbReference>
<keyword evidence="3 6" id="KW-0378">Hydrolase</keyword>
<dbReference type="Gene3D" id="3.60.15.10">
    <property type="entry name" value="Ribonuclease Z/Hydroxyacylglutathione hydrolase-like"/>
    <property type="match status" value="1"/>
</dbReference>
<dbReference type="PANTHER" id="PTHR46233:SF3">
    <property type="entry name" value="HYDROXYACYLGLUTATHIONE HYDROLASE GLOC"/>
    <property type="match status" value="1"/>
</dbReference>
<reference evidence="6 7" key="1">
    <citation type="submission" date="2019-02" db="EMBL/GenBank/DDBJ databases">
        <authorList>
            <consortium name="Pathogen Informatics"/>
        </authorList>
    </citation>
    <scope>NUCLEOTIDE SEQUENCE [LARGE SCALE GENOMIC DNA]</scope>
    <source>
        <strain evidence="6 7">3012STDY7089603</strain>
    </source>
</reference>